<dbReference type="Pfam" id="PF05960">
    <property type="entry name" value="DUF885"/>
    <property type="match status" value="1"/>
</dbReference>
<feature type="signal peptide" evidence="2">
    <location>
        <begin position="1"/>
        <end position="22"/>
    </location>
</feature>
<protein>
    <submittedName>
        <fullName evidence="3">DUF885 domain-containing protein</fullName>
    </submittedName>
</protein>
<evidence type="ECO:0000256" key="1">
    <source>
        <dbReference type="SAM" id="Coils"/>
    </source>
</evidence>
<dbReference type="EMBL" id="SMTG01000002">
    <property type="protein sequence ID" value="TDK33257.1"/>
    <property type="molecule type" value="Genomic_DNA"/>
</dbReference>
<dbReference type="PANTHER" id="PTHR33361">
    <property type="entry name" value="GLR0591 PROTEIN"/>
    <property type="match status" value="1"/>
</dbReference>
<reference evidence="3 4" key="1">
    <citation type="submission" date="2019-03" db="EMBL/GenBank/DDBJ databases">
        <title>Luteimonas zhaokaii sp.nov., isolated from the rectal contents of Plateau pika in Yushu, Qinghai Province, China.</title>
        <authorList>
            <person name="Zhang G."/>
        </authorList>
    </citation>
    <scope>NUCLEOTIDE SEQUENCE [LARGE SCALE GENOMIC DNA]</scope>
    <source>
        <strain evidence="3 4">THG-MD21</strain>
    </source>
</reference>
<keyword evidence="4" id="KW-1185">Reference proteome</keyword>
<feature type="coiled-coil region" evidence="1">
    <location>
        <begin position="168"/>
        <end position="195"/>
    </location>
</feature>
<dbReference type="PANTHER" id="PTHR33361:SF2">
    <property type="entry name" value="DUF885 DOMAIN-CONTAINING PROTEIN"/>
    <property type="match status" value="1"/>
</dbReference>
<comment type="caution">
    <text evidence="3">The sequence shown here is derived from an EMBL/GenBank/DDBJ whole genome shotgun (WGS) entry which is preliminary data.</text>
</comment>
<evidence type="ECO:0000256" key="2">
    <source>
        <dbReference type="SAM" id="SignalP"/>
    </source>
</evidence>
<dbReference type="RefSeq" id="WP_133392747.1">
    <property type="nucleotide sequence ID" value="NZ_SMTG01000002.1"/>
</dbReference>
<dbReference type="PROSITE" id="PS51257">
    <property type="entry name" value="PROKAR_LIPOPROTEIN"/>
    <property type="match status" value="1"/>
</dbReference>
<proteinExistence type="predicted"/>
<dbReference type="OrthoDB" id="9769898at2"/>
<keyword evidence="1" id="KW-0175">Coiled coil</keyword>
<feature type="chain" id="PRO_5020756435" evidence="2">
    <location>
        <begin position="23"/>
        <end position="607"/>
    </location>
</feature>
<sequence length="607" mass="67476">MRTRFRSASLALAIAGACLIGACSSTPRTDHVSNAQPASGQTQASIFFERFTDTWMRRQPSASTASRYFGDAEQARMDRELTPQTQAFRAETIALAQRGLDELSALDRASMGDTDRVSAELMAWQLRSLVEGDRFDDYSFPLQQFSGANVGLPNLMTVVHPLRTATDADSYLARLAQFEARMNESTARAAELAARDVLPPRFIVEATIAQMRRFIADAPARNPLVATFDTRLQTVDAIDASTRAALVARATQVVETGVYPAWSRAIAELERQLPRTTDDAGLWRFPDGAEAYAFQLRRFTSTALSAEEIHAIGLREVARIETEMDAILRSIGRTDGSVEARLKQLRADLAYPDDDAGRAAIMADIDTMMRDAERRSDALFDIRPRSAVIAQPYPEYRWDSAAASYTAPPLDGSRPGVYQMPLRTDRLTRFGLRTLVYHETVPGHHFQVALSVENTALPKFRQTRALGGISAFSEGWALYAERLAAEEGWYEGDPEGRLGQLDAELFRARRLVADTGLHAMRWTRQQAIDYGIPASEVDRYVVMPGQATSYMIGQLEIVRLRDKARDALGDRFDPRAFHNRVLLTGVVPLELLEREVDAYIAEARTAG</sequence>
<organism evidence="3 4">
    <name type="scientific">Luteimonas terrae</name>
    <dbReference type="NCBI Taxonomy" id="1530191"/>
    <lineage>
        <taxon>Bacteria</taxon>
        <taxon>Pseudomonadati</taxon>
        <taxon>Pseudomonadota</taxon>
        <taxon>Gammaproteobacteria</taxon>
        <taxon>Lysobacterales</taxon>
        <taxon>Lysobacteraceae</taxon>
        <taxon>Luteimonas</taxon>
    </lineage>
</organism>
<dbReference type="Proteomes" id="UP000295543">
    <property type="component" value="Unassembled WGS sequence"/>
</dbReference>
<dbReference type="InterPro" id="IPR010281">
    <property type="entry name" value="DUF885"/>
</dbReference>
<evidence type="ECO:0000313" key="4">
    <source>
        <dbReference type="Proteomes" id="UP000295543"/>
    </source>
</evidence>
<name>A0A4R5UD92_9GAMM</name>
<gene>
    <name evidence="3" type="ORF">E2F49_04275</name>
</gene>
<accession>A0A4R5UD92</accession>
<dbReference type="AlphaFoldDB" id="A0A4R5UD92"/>
<evidence type="ECO:0000313" key="3">
    <source>
        <dbReference type="EMBL" id="TDK33257.1"/>
    </source>
</evidence>
<keyword evidence="2" id="KW-0732">Signal</keyword>